<keyword evidence="5 11" id="KW-0812">Transmembrane</keyword>
<evidence type="ECO:0000256" key="10">
    <source>
        <dbReference type="PROSITE-ProRule" id="PRU00284"/>
    </source>
</evidence>
<comment type="caution">
    <text evidence="14">The sequence shown here is derived from an EMBL/GenBank/DDBJ whole genome shotgun (WGS) entry which is preliminary data.</text>
</comment>
<dbReference type="RefSeq" id="WP_322448396.1">
    <property type="nucleotide sequence ID" value="NZ_JAXOFX010000020.1"/>
</dbReference>
<dbReference type="CDD" id="cd06225">
    <property type="entry name" value="HAMP"/>
    <property type="match status" value="1"/>
</dbReference>
<dbReference type="PROSITE" id="PS50885">
    <property type="entry name" value="HAMP"/>
    <property type="match status" value="1"/>
</dbReference>
<proteinExistence type="inferred from homology"/>
<feature type="domain" description="Methyl-accepting transducer" evidence="12">
    <location>
        <begin position="366"/>
        <end position="602"/>
    </location>
</feature>
<feature type="transmembrane region" description="Helical" evidence="11">
    <location>
        <begin position="271"/>
        <end position="294"/>
    </location>
</feature>
<dbReference type="CDD" id="cd12913">
    <property type="entry name" value="PDC1_MCP_like"/>
    <property type="match status" value="1"/>
</dbReference>
<dbReference type="Pfam" id="PF02743">
    <property type="entry name" value="dCache_1"/>
    <property type="match status" value="1"/>
</dbReference>
<evidence type="ECO:0000256" key="8">
    <source>
        <dbReference type="ARBA" id="ARBA00023224"/>
    </source>
</evidence>
<evidence type="ECO:0000259" key="12">
    <source>
        <dbReference type="PROSITE" id="PS50111"/>
    </source>
</evidence>
<keyword evidence="7 11" id="KW-0472">Membrane</keyword>
<keyword evidence="6 11" id="KW-1133">Transmembrane helix</keyword>
<keyword evidence="8 10" id="KW-0807">Transducer</keyword>
<reference evidence="14 15" key="1">
    <citation type="submission" date="2023-11" db="EMBL/GenBank/DDBJ databases">
        <title>Bacillus jintuensis, isolated from a mudflat on the Beibu Gulf coast.</title>
        <authorList>
            <person name="Li M."/>
        </authorList>
    </citation>
    <scope>NUCLEOTIDE SEQUENCE [LARGE SCALE GENOMIC DNA]</scope>
    <source>
        <strain evidence="14 15">31A1R</strain>
    </source>
</reference>
<keyword evidence="3" id="KW-0488">Methylation</keyword>
<protein>
    <submittedName>
        <fullName evidence="14">Methyl-accepting chemotaxis protein</fullName>
    </submittedName>
</protein>
<evidence type="ECO:0000256" key="2">
    <source>
        <dbReference type="ARBA" id="ARBA00022475"/>
    </source>
</evidence>
<organism evidence="14 15">
    <name type="scientific">Robertmurraya mangrovi</name>
    <dbReference type="NCBI Taxonomy" id="3098077"/>
    <lineage>
        <taxon>Bacteria</taxon>
        <taxon>Bacillati</taxon>
        <taxon>Bacillota</taxon>
        <taxon>Bacilli</taxon>
        <taxon>Bacillales</taxon>
        <taxon>Bacillaceae</taxon>
        <taxon>Robertmurraya</taxon>
    </lineage>
</organism>
<dbReference type="InterPro" id="IPR033479">
    <property type="entry name" value="dCache_1"/>
</dbReference>
<evidence type="ECO:0000256" key="4">
    <source>
        <dbReference type="ARBA" id="ARBA00022500"/>
    </source>
</evidence>
<comment type="similarity">
    <text evidence="9">Belongs to the methyl-accepting chemotaxis (MCP) protein family.</text>
</comment>
<dbReference type="Pfam" id="PF00015">
    <property type="entry name" value="MCPsignal"/>
    <property type="match status" value="1"/>
</dbReference>
<evidence type="ECO:0000256" key="3">
    <source>
        <dbReference type="ARBA" id="ARBA00022481"/>
    </source>
</evidence>
<sequence>MLSNLTVRRRLVLTAILTLLIPSLLIGTFSYVAAKKELQEVVVKDAKENTVLINDLINSIIGSKLVEIQLMSSMITGSITEGNDEISKDLGSFVSSNKNIPLAYYANSQGEIITSPHVDLPADFDPRQRDWYMKAVENTGKPFVSSPYTDVATGDMVLTVSLTLPNNAGVVGYDINLNELRDAVASKTIGKKGYPFIMDTTKLMIIHPTIEAGQEGDSSLAEPLFKNKEGYFSYEIDGNSKEMAFTTNELTGWKIAGTLDTNEFAETARPILINMLTVIVVCIILGITLTIFNIRRIVNPLEKMVEVSSKVAQGDLTETIDLKATNEIGKLSHSFDSMILSLRDLIGKIDSSSEQIASSSVQLSANVEESTNITRSMATSISGMASGAETQMASAEESTAAMVEIADGVQHIANQSSIASEASIDANSNAEEGKQSIDEAIKQMELIQSVVEQSSNAITKLGASSEEVGNILAVITAISEQTNLLALNAAIEAARAGEHGKGFAVVADEVRKLAEESRKSAQQIADIVQSIQVETKTAVELMDKGRVQVETGNQVMRETGEKFTSILNSIQEVTAKIQEVSATSEELSASSEEVTASVQEMTSISTESASTASQVASGAQQQLSSMEEINSSVSELADVANELKQAVSTFKISK</sequence>
<name>A0ABU5J3X6_9BACI</name>
<keyword evidence="4" id="KW-0145">Chemotaxis</keyword>
<dbReference type="SUPFAM" id="SSF103190">
    <property type="entry name" value="Sensory domain-like"/>
    <property type="match status" value="1"/>
</dbReference>
<evidence type="ECO:0000256" key="7">
    <source>
        <dbReference type="ARBA" id="ARBA00023136"/>
    </source>
</evidence>
<keyword evidence="2" id="KW-1003">Cell membrane</keyword>
<comment type="subcellular location">
    <subcellularLocation>
        <location evidence="1">Cell membrane</location>
        <topology evidence="1">Multi-pass membrane protein</topology>
    </subcellularLocation>
</comment>
<evidence type="ECO:0000256" key="5">
    <source>
        <dbReference type="ARBA" id="ARBA00022692"/>
    </source>
</evidence>
<accession>A0ABU5J3X6</accession>
<dbReference type="SUPFAM" id="SSF58104">
    <property type="entry name" value="Methyl-accepting chemotaxis protein (MCP) signaling domain"/>
    <property type="match status" value="1"/>
</dbReference>
<dbReference type="Gene3D" id="6.10.340.10">
    <property type="match status" value="1"/>
</dbReference>
<dbReference type="PANTHER" id="PTHR32089">
    <property type="entry name" value="METHYL-ACCEPTING CHEMOTAXIS PROTEIN MCPB"/>
    <property type="match status" value="1"/>
</dbReference>
<dbReference type="InterPro" id="IPR029151">
    <property type="entry name" value="Sensor-like_sf"/>
</dbReference>
<keyword evidence="15" id="KW-1185">Reference proteome</keyword>
<dbReference type="SMART" id="SM00283">
    <property type="entry name" value="MA"/>
    <property type="match status" value="1"/>
</dbReference>
<dbReference type="Pfam" id="PF00672">
    <property type="entry name" value="HAMP"/>
    <property type="match status" value="1"/>
</dbReference>
<dbReference type="InterPro" id="IPR003660">
    <property type="entry name" value="HAMP_dom"/>
</dbReference>
<dbReference type="InterPro" id="IPR004089">
    <property type="entry name" value="MCPsignal_dom"/>
</dbReference>
<evidence type="ECO:0000256" key="6">
    <source>
        <dbReference type="ARBA" id="ARBA00022989"/>
    </source>
</evidence>
<dbReference type="CDD" id="cd11386">
    <property type="entry name" value="MCP_signal"/>
    <property type="match status" value="1"/>
</dbReference>
<evidence type="ECO:0000313" key="14">
    <source>
        <dbReference type="EMBL" id="MDZ5474102.1"/>
    </source>
</evidence>
<evidence type="ECO:0000259" key="13">
    <source>
        <dbReference type="PROSITE" id="PS50885"/>
    </source>
</evidence>
<feature type="domain" description="HAMP" evidence="13">
    <location>
        <begin position="295"/>
        <end position="347"/>
    </location>
</feature>
<dbReference type="PROSITE" id="PS50111">
    <property type="entry name" value="CHEMOTAXIS_TRANSDUC_2"/>
    <property type="match status" value="1"/>
</dbReference>
<dbReference type="EMBL" id="JAXOFX010000020">
    <property type="protein sequence ID" value="MDZ5474102.1"/>
    <property type="molecule type" value="Genomic_DNA"/>
</dbReference>
<evidence type="ECO:0000256" key="9">
    <source>
        <dbReference type="ARBA" id="ARBA00029447"/>
    </source>
</evidence>
<dbReference type="SMART" id="SM00304">
    <property type="entry name" value="HAMP"/>
    <property type="match status" value="1"/>
</dbReference>
<evidence type="ECO:0000256" key="11">
    <source>
        <dbReference type="SAM" id="Phobius"/>
    </source>
</evidence>
<evidence type="ECO:0000256" key="1">
    <source>
        <dbReference type="ARBA" id="ARBA00004651"/>
    </source>
</evidence>
<gene>
    <name evidence="14" type="ORF">SM124_20575</name>
</gene>
<dbReference type="CDD" id="cd12912">
    <property type="entry name" value="PDC2_MCP_like"/>
    <property type="match status" value="1"/>
</dbReference>
<dbReference type="Proteomes" id="UP001290455">
    <property type="component" value="Unassembled WGS sequence"/>
</dbReference>
<evidence type="ECO:0000313" key="15">
    <source>
        <dbReference type="Proteomes" id="UP001290455"/>
    </source>
</evidence>
<dbReference type="Gene3D" id="1.10.287.950">
    <property type="entry name" value="Methyl-accepting chemotaxis protein"/>
    <property type="match status" value="1"/>
</dbReference>
<dbReference type="PANTHER" id="PTHR32089:SF114">
    <property type="entry name" value="METHYL-ACCEPTING CHEMOTAXIS PROTEIN MCPB"/>
    <property type="match status" value="1"/>
</dbReference>
<dbReference type="Gene3D" id="3.30.450.20">
    <property type="entry name" value="PAS domain"/>
    <property type="match status" value="2"/>
</dbReference>